<comment type="subcellular location">
    <subcellularLocation>
        <location evidence="8">Cytoplasm</location>
    </subcellularLocation>
</comment>
<keyword evidence="5 8" id="KW-0227">DNA damage</keyword>
<dbReference type="GO" id="GO:0097510">
    <property type="term" value="P:base-excision repair, AP site formation via deaminated base removal"/>
    <property type="evidence" value="ECO:0007669"/>
    <property type="project" value="TreeGrafter"/>
</dbReference>
<evidence type="ECO:0000256" key="4">
    <source>
        <dbReference type="ARBA" id="ARBA00012030"/>
    </source>
</evidence>
<evidence type="ECO:0000256" key="2">
    <source>
        <dbReference type="ARBA" id="ARBA00002631"/>
    </source>
</evidence>
<dbReference type="NCBIfam" id="NF003592">
    <property type="entry name" value="PRK05254.1-5"/>
    <property type="match status" value="1"/>
</dbReference>
<evidence type="ECO:0000256" key="5">
    <source>
        <dbReference type="ARBA" id="ARBA00022763"/>
    </source>
</evidence>
<keyword evidence="8" id="KW-0963">Cytoplasm</keyword>
<proteinExistence type="inferred from homology"/>
<evidence type="ECO:0000256" key="9">
    <source>
        <dbReference type="PROSITE-ProRule" id="PRU10072"/>
    </source>
</evidence>
<dbReference type="OrthoDB" id="9804372at2"/>
<keyword evidence="13" id="KW-1185">Reference proteome</keyword>
<dbReference type="AlphaFoldDB" id="A0A6I6C6I7"/>
<dbReference type="InterPro" id="IPR036895">
    <property type="entry name" value="Uracil-DNA_glycosylase-like_sf"/>
</dbReference>
<protein>
    <recommendedName>
        <fullName evidence="4 8">Uracil-DNA glycosylase</fullName>
        <shortName evidence="8">UDG</shortName>
        <ecNumber evidence="4 8">3.2.2.27</ecNumber>
    </recommendedName>
</protein>
<dbReference type="Gene3D" id="3.40.470.10">
    <property type="entry name" value="Uracil-DNA glycosylase-like domain"/>
    <property type="match status" value="1"/>
</dbReference>
<evidence type="ECO:0000256" key="7">
    <source>
        <dbReference type="ARBA" id="ARBA00023204"/>
    </source>
</evidence>
<organism evidence="12 13">
    <name type="scientific">Spiroplasma tabanidicola</name>
    <dbReference type="NCBI Taxonomy" id="324079"/>
    <lineage>
        <taxon>Bacteria</taxon>
        <taxon>Bacillati</taxon>
        <taxon>Mycoplasmatota</taxon>
        <taxon>Mollicutes</taxon>
        <taxon>Entomoplasmatales</taxon>
        <taxon>Spiroplasmataceae</taxon>
        <taxon>Spiroplasma</taxon>
    </lineage>
</organism>
<dbReference type="EMBL" id="CP046276">
    <property type="protein sequence ID" value="QGS51396.1"/>
    <property type="molecule type" value="Genomic_DNA"/>
</dbReference>
<dbReference type="Proteomes" id="UP000424468">
    <property type="component" value="Chromosome"/>
</dbReference>
<dbReference type="PANTHER" id="PTHR11264">
    <property type="entry name" value="URACIL-DNA GLYCOSYLASE"/>
    <property type="match status" value="1"/>
</dbReference>
<comment type="similarity">
    <text evidence="3 8 10">Belongs to the uracil-DNA glycosylase (UDG) superfamily. UNG family.</text>
</comment>
<dbReference type="KEGG" id="stab:STABA_v1c00290"/>
<gene>
    <name evidence="8 12" type="primary">ung</name>
    <name evidence="12" type="ORF">STABA_v1c00290</name>
</gene>
<dbReference type="GO" id="GO:0005737">
    <property type="term" value="C:cytoplasm"/>
    <property type="evidence" value="ECO:0007669"/>
    <property type="project" value="UniProtKB-SubCell"/>
</dbReference>
<evidence type="ECO:0000256" key="1">
    <source>
        <dbReference type="ARBA" id="ARBA00001400"/>
    </source>
</evidence>
<accession>A0A6I6C6I7</accession>
<evidence type="ECO:0000313" key="13">
    <source>
        <dbReference type="Proteomes" id="UP000424468"/>
    </source>
</evidence>
<feature type="domain" description="Uracil-DNA glycosylase-like" evidence="11">
    <location>
        <begin position="50"/>
        <end position="210"/>
    </location>
</feature>
<dbReference type="HAMAP" id="MF_00148">
    <property type="entry name" value="UDG"/>
    <property type="match status" value="1"/>
</dbReference>
<dbReference type="NCBIfam" id="TIGR00628">
    <property type="entry name" value="ung"/>
    <property type="match status" value="1"/>
</dbReference>
<name>A0A6I6C6I7_9MOLU</name>
<keyword evidence="6 8" id="KW-0378">Hydrolase</keyword>
<evidence type="ECO:0000259" key="11">
    <source>
        <dbReference type="SMART" id="SM00986"/>
    </source>
</evidence>
<dbReference type="GO" id="GO:0004844">
    <property type="term" value="F:uracil DNA N-glycosylase activity"/>
    <property type="evidence" value="ECO:0007669"/>
    <property type="project" value="UniProtKB-UniRule"/>
</dbReference>
<dbReference type="PANTHER" id="PTHR11264:SF0">
    <property type="entry name" value="URACIL-DNA GLYCOSYLASE"/>
    <property type="match status" value="1"/>
</dbReference>
<evidence type="ECO:0000256" key="10">
    <source>
        <dbReference type="RuleBase" id="RU003780"/>
    </source>
</evidence>
<dbReference type="InterPro" id="IPR002043">
    <property type="entry name" value="UDG_fam1"/>
</dbReference>
<feature type="active site" description="Proton acceptor" evidence="8 9">
    <location>
        <position position="65"/>
    </location>
</feature>
<dbReference type="CDD" id="cd10027">
    <property type="entry name" value="UDG-F1-like"/>
    <property type="match status" value="1"/>
</dbReference>
<dbReference type="SUPFAM" id="SSF52141">
    <property type="entry name" value="Uracil-DNA glycosylase-like"/>
    <property type="match status" value="1"/>
</dbReference>
<comment type="function">
    <text evidence="2 8 10">Excises uracil residues from the DNA which can arise as a result of misincorporation of dUMP residues by DNA polymerase or due to deamination of cytosine.</text>
</comment>
<dbReference type="InterPro" id="IPR005122">
    <property type="entry name" value="Uracil-DNA_glycosylase-like"/>
</dbReference>
<dbReference type="RefSeq" id="WP_156005288.1">
    <property type="nucleotide sequence ID" value="NZ_CP046276.1"/>
</dbReference>
<sequence length="222" mass="25614">MEDLLKDIKKSWALVFNHYEIKNGISAVINKISDFNNVYPKKEDIFKVFKLLDFENVKVIILGQDPYHTKNVANGIAFSANKSAKTPQSLRNIFKELKNDLYIDHFDNNDLSEWVKQGVLLINTSLTVVESNPGSHADYGWKEIVLKIIKFLYNKNKNIIFCLWGNFAKNLYNNLNINSDYVIISAHPSPFSYKRGFANSKPFSRINSFLDNLGLEVIDWSR</sequence>
<evidence type="ECO:0000256" key="6">
    <source>
        <dbReference type="ARBA" id="ARBA00022801"/>
    </source>
</evidence>
<dbReference type="NCBIfam" id="NF003588">
    <property type="entry name" value="PRK05254.1-1"/>
    <property type="match status" value="1"/>
</dbReference>
<keyword evidence="7 8" id="KW-0234">DNA repair</keyword>
<dbReference type="SMART" id="SM00987">
    <property type="entry name" value="UreE_C"/>
    <property type="match status" value="1"/>
</dbReference>
<reference evidence="12 13" key="1">
    <citation type="submission" date="2019-11" db="EMBL/GenBank/DDBJ databases">
        <title>Complete genome sequence of Spiroplasma tabanidicola TAUS-1 (DSM 22603).</title>
        <authorList>
            <person name="Huang C.-T."/>
            <person name="Lin Y.-C."/>
            <person name="Kuo C.-H."/>
        </authorList>
    </citation>
    <scope>NUCLEOTIDE SEQUENCE [LARGE SCALE GENOMIC DNA]</scope>
    <source>
        <strain evidence="12 13">TAUS-1</strain>
    </source>
</reference>
<dbReference type="SMART" id="SM00986">
    <property type="entry name" value="UDG"/>
    <property type="match status" value="1"/>
</dbReference>
<evidence type="ECO:0000256" key="3">
    <source>
        <dbReference type="ARBA" id="ARBA00008184"/>
    </source>
</evidence>
<dbReference type="PROSITE" id="PS00130">
    <property type="entry name" value="U_DNA_GLYCOSYLASE"/>
    <property type="match status" value="1"/>
</dbReference>
<dbReference type="EC" id="3.2.2.27" evidence="4 8"/>
<dbReference type="Pfam" id="PF03167">
    <property type="entry name" value="UDG"/>
    <property type="match status" value="1"/>
</dbReference>
<evidence type="ECO:0000256" key="8">
    <source>
        <dbReference type="HAMAP-Rule" id="MF_00148"/>
    </source>
</evidence>
<dbReference type="InterPro" id="IPR018085">
    <property type="entry name" value="Ura-DNA_Glyclase_AS"/>
</dbReference>
<comment type="catalytic activity">
    <reaction evidence="1 8 10">
        <text>Hydrolyzes single-stranded DNA or mismatched double-stranded DNA and polynucleotides, releasing free uracil.</text>
        <dbReference type="EC" id="3.2.2.27"/>
    </reaction>
</comment>
<evidence type="ECO:0000313" key="12">
    <source>
        <dbReference type="EMBL" id="QGS51396.1"/>
    </source>
</evidence>